<dbReference type="PROSITE" id="PS51476">
    <property type="entry name" value="PROTEASOME_BETA_2"/>
    <property type="match status" value="1"/>
</dbReference>
<comment type="subcellular location">
    <subcellularLocation>
        <location evidence="1">Nucleus</location>
    </subcellularLocation>
</comment>
<reference evidence="5" key="1">
    <citation type="submission" date="2023-09" db="UniProtKB">
        <authorList>
            <consortium name="Ensembl"/>
        </authorList>
    </citation>
    <scope>IDENTIFICATION</scope>
</reference>
<protein>
    <submittedName>
        <fullName evidence="5">Proteasome 20S subunit beta 1</fullName>
    </submittedName>
</protein>
<dbReference type="GO" id="GO:0005737">
    <property type="term" value="C:cytoplasm"/>
    <property type="evidence" value="ECO:0007669"/>
    <property type="project" value="TreeGrafter"/>
</dbReference>
<dbReference type="PANTHER" id="PTHR32194">
    <property type="entry name" value="METALLOPROTEASE TLDD"/>
    <property type="match status" value="1"/>
</dbReference>
<name>A0A3B5AJ99_9TELE</name>
<dbReference type="GO" id="GO:0005839">
    <property type="term" value="C:proteasome core complex"/>
    <property type="evidence" value="ECO:0007669"/>
    <property type="project" value="InterPro"/>
</dbReference>
<dbReference type="PANTHER" id="PTHR32194:SF2">
    <property type="entry name" value="PROTEASOME SUBUNIT BETA TYPE-1"/>
    <property type="match status" value="1"/>
</dbReference>
<evidence type="ECO:0000313" key="5">
    <source>
        <dbReference type="Ensembl" id="ENSSPAP00000017849.1"/>
    </source>
</evidence>
<dbReference type="Gene3D" id="3.60.20.10">
    <property type="entry name" value="Glutamine Phosphoribosylpyrophosphate, subunit 1, domain 1"/>
    <property type="match status" value="1"/>
</dbReference>
<accession>A0A3B5AJ99</accession>
<dbReference type="GO" id="GO:0005634">
    <property type="term" value="C:nucleus"/>
    <property type="evidence" value="ECO:0007669"/>
    <property type="project" value="UniProtKB-SubCell"/>
</dbReference>
<dbReference type="SUPFAM" id="SSF56235">
    <property type="entry name" value="N-terminal nucleophile aminohydrolases (Ntn hydrolases)"/>
    <property type="match status" value="1"/>
</dbReference>
<evidence type="ECO:0000256" key="1">
    <source>
        <dbReference type="ARBA" id="ARBA00004123"/>
    </source>
</evidence>
<dbReference type="FunFam" id="3.60.20.10:FF:000033">
    <property type="entry name" value="Proteasome subunit beta"/>
    <property type="match status" value="1"/>
</dbReference>
<dbReference type="CDD" id="cd03757">
    <property type="entry name" value="proteasome_beta_type_1"/>
    <property type="match status" value="1"/>
</dbReference>
<evidence type="ECO:0000256" key="2">
    <source>
        <dbReference type="ARBA" id="ARBA00022490"/>
    </source>
</evidence>
<organism evidence="5">
    <name type="scientific">Stegastes partitus</name>
    <name type="common">bicolor damselfish</name>
    <dbReference type="NCBI Taxonomy" id="144197"/>
    <lineage>
        <taxon>Eukaryota</taxon>
        <taxon>Metazoa</taxon>
        <taxon>Chordata</taxon>
        <taxon>Craniata</taxon>
        <taxon>Vertebrata</taxon>
        <taxon>Euteleostomi</taxon>
        <taxon>Actinopterygii</taxon>
        <taxon>Neopterygii</taxon>
        <taxon>Teleostei</taxon>
        <taxon>Neoteleostei</taxon>
        <taxon>Acanthomorphata</taxon>
        <taxon>Ovalentaria</taxon>
        <taxon>Pomacentridae</taxon>
        <taxon>Stegastes</taxon>
    </lineage>
</organism>
<evidence type="ECO:0000256" key="4">
    <source>
        <dbReference type="ARBA" id="ARBA00023242"/>
    </source>
</evidence>
<dbReference type="InterPro" id="IPR001353">
    <property type="entry name" value="Proteasome_sua/b"/>
</dbReference>
<keyword evidence="2" id="KW-0963">Cytoplasm</keyword>
<evidence type="ECO:0000256" key="3">
    <source>
        <dbReference type="ARBA" id="ARBA00022942"/>
    </source>
</evidence>
<dbReference type="InterPro" id="IPR029055">
    <property type="entry name" value="Ntn_hydrolases_N"/>
</dbReference>
<dbReference type="AlphaFoldDB" id="A0A3B5AJ99"/>
<dbReference type="Ensembl" id="ENSSPAT00000018126.1">
    <property type="protein sequence ID" value="ENSSPAP00000017849.1"/>
    <property type="gene ID" value="ENSSPAG00000013463.1"/>
</dbReference>
<dbReference type="InterPro" id="IPR023333">
    <property type="entry name" value="Proteasome_suB-type"/>
</dbReference>
<sequence>NMLSAQAFGDPGKMKDYHYTGPVEHKFSPYAFNGGTVLAVAGEDFAIVASDTRLSEGYSIHSRDSPKCYKLLTDGVTGYLLLKNIVHSQMYKHSNNKMMTSGAIAAMLSTILYGRRFFPYYVYNIIGGLDEEGKGAVYSFDPVGSYQRDTFKAGGSASAMLQPLLDNQIGFKNMEGVQHVPLSQDKAVQLVKDVFISAAERDVYTGDALRVCIITKEGITEQTVPLRKD</sequence>
<dbReference type="GO" id="GO:0051603">
    <property type="term" value="P:proteolysis involved in protein catabolic process"/>
    <property type="evidence" value="ECO:0007669"/>
    <property type="project" value="InterPro"/>
</dbReference>
<keyword evidence="4" id="KW-0539">Nucleus</keyword>
<keyword evidence="3" id="KW-0647">Proteasome</keyword>
<dbReference type="GeneTree" id="ENSGT00550000075035"/>
<dbReference type="Pfam" id="PF00227">
    <property type="entry name" value="Proteasome"/>
    <property type="match status" value="1"/>
</dbReference>
<proteinExistence type="predicted"/>